<evidence type="ECO:0000256" key="3">
    <source>
        <dbReference type="RuleBase" id="RU000363"/>
    </source>
</evidence>
<dbReference type="SUPFAM" id="SSF51735">
    <property type="entry name" value="NAD(P)-binding Rossmann-fold domains"/>
    <property type="match status" value="1"/>
</dbReference>
<reference evidence="4 5" key="1">
    <citation type="submission" date="2024-03" db="EMBL/GenBank/DDBJ databases">
        <title>Adaptation during the transition from Ophiocordyceps entomopathogen to insect associate is accompanied by gene loss and intensified selection.</title>
        <authorList>
            <person name="Ward C.M."/>
            <person name="Onetto C.A."/>
            <person name="Borneman A.R."/>
        </authorList>
    </citation>
    <scope>NUCLEOTIDE SEQUENCE [LARGE SCALE GENOMIC DNA]</scope>
    <source>
        <strain evidence="4">AWRI1</strain>
        <tissue evidence="4">Single Adult Female</tissue>
    </source>
</reference>
<comment type="similarity">
    <text evidence="1 3">Belongs to the short-chain dehydrogenases/reductases (SDR) family.</text>
</comment>
<evidence type="ECO:0008006" key="6">
    <source>
        <dbReference type="Google" id="ProtNLM"/>
    </source>
</evidence>
<accession>A0AAN9Y8R6</accession>
<gene>
    <name evidence="4" type="ORF">V9T40_009126</name>
</gene>
<keyword evidence="2" id="KW-0560">Oxidoreductase</keyword>
<sequence>MERFRGKSAIVSGSGAGIGAATAEELLKAGINVVGLDMNEEKLQVVNKKLNSKGYSGKFFWKKCNVCLKEDIVETFKFVNDLIGPVWVLINCAGVLPRTSLLDADTEKIDKTFDTNVKGLLLCAQEAIKYMIQNSVEGHVININSINGHYIRNRPEISETMIYAASKHAVTVLTEGLRQEMVKRNIKIKFTSISPGGVETELTASETRPKPADTQVLQPVHVAQACIAALNTPPNVLVRIFHILLLRK</sequence>
<dbReference type="PANTHER" id="PTHR43115">
    <property type="entry name" value="DEHYDROGENASE/REDUCTASE SDR FAMILY MEMBER 11"/>
    <property type="match status" value="1"/>
</dbReference>
<dbReference type="PANTHER" id="PTHR43115:SF4">
    <property type="entry name" value="DEHYDROGENASE_REDUCTASE SDR FAMILY MEMBER 11"/>
    <property type="match status" value="1"/>
</dbReference>
<dbReference type="AlphaFoldDB" id="A0AAN9Y8R6"/>
<evidence type="ECO:0000256" key="2">
    <source>
        <dbReference type="ARBA" id="ARBA00023002"/>
    </source>
</evidence>
<protein>
    <recommendedName>
        <fullName evidence="6">Farnesol dehydrogenase</fullName>
    </recommendedName>
</protein>
<dbReference type="PRINTS" id="PR00081">
    <property type="entry name" value="GDHRDH"/>
</dbReference>
<name>A0AAN9Y8R6_9HEMI</name>
<dbReference type="GO" id="GO:0016491">
    <property type="term" value="F:oxidoreductase activity"/>
    <property type="evidence" value="ECO:0007669"/>
    <property type="project" value="UniProtKB-KW"/>
</dbReference>
<evidence type="ECO:0000313" key="5">
    <source>
        <dbReference type="Proteomes" id="UP001367676"/>
    </source>
</evidence>
<dbReference type="PRINTS" id="PR00080">
    <property type="entry name" value="SDRFAMILY"/>
</dbReference>
<keyword evidence="5" id="KW-1185">Reference proteome</keyword>
<proteinExistence type="inferred from homology"/>
<dbReference type="InterPro" id="IPR002347">
    <property type="entry name" value="SDR_fam"/>
</dbReference>
<dbReference type="EMBL" id="JBBCAQ010000010">
    <property type="protein sequence ID" value="KAK7601685.1"/>
    <property type="molecule type" value="Genomic_DNA"/>
</dbReference>
<evidence type="ECO:0000313" key="4">
    <source>
        <dbReference type="EMBL" id="KAK7601685.1"/>
    </source>
</evidence>
<dbReference type="Proteomes" id="UP001367676">
    <property type="component" value="Unassembled WGS sequence"/>
</dbReference>
<dbReference type="Pfam" id="PF00106">
    <property type="entry name" value="adh_short"/>
    <property type="match status" value="1"/>
</dbReference>
<dbReference type="Gene3D" id="3.40.50.720">
    <property type="entry name" value="NAD(P)-binding Rossmann-like Domain"/>
    <property type="match status" value="1"/>
</dbReference>
<organism evidence="4 5">
    <name type="scientific">Parthenolecanium corni</name>
    <dbReference type="NCBI Taxonomy" id="536013"/>
    <lineage>
        <taxon>Eukaryota</taxon>
        <taxon>Metazoa</taxon>
        <taxon>Ecdysozoa</taxon>
        <taxon>Arthropoda</taxon>
        <taxon>Hexapoda</taxon>
        <taxon>Insecta</taxon>
        <taxon>Pterygota</taxon>
        <taxon>Neoptera</taxon>
        <taxon>Paraneoptera</taxon>
        <taxon>Hemiptera</taxon>
        <taxon>Sternorrhyncha</taxon>
        <taxon>Coccoidea</taxon>
        <taxon>Coccidae</taxon>
        <taxon>Parthenolecanium</taxon>
    </lineage>
</organism>
<comment type="caution">
    <text evidence="4">The sequence shown here is derived from an EMBL/GenBank/DDBJ whole genome shotgun (WGS) entry which is preliminary data.</text>
</comment>
<dbReference type="InterPro" id="IPR036291">
    <property type="entry name" value="NAD(P)-bd_dom_sf"/>
</dbReference>
<evidence type="ECO:0000256" key="1">
    <source>
        <dbReference type="ARBA" id="ARBA00006484"/>
    </source>
</evidence>